<feature type="chain" id="PRO_5030160581" description="Transmembrane protein 107" evidence="2">
    <location>
        <begin position="29"/>
        <end position="161"/>
    </location>
</feature>
<accession>A0A6U8T3R5</accession>
<feature type="transmembrane region" description="Helical" evidence="1">
    <location>
        <begin position="65"/>
        <end position="86"/>
    </location>
</feature>
<evidence type="ECO:0000313" key="3">
    <source>
        <dbReference type="EMBL" id="CAE0586269.1"/>
    </source>
</evidence>
<evidence type="ECO:0000256" key="1">
    <source>
        <dbReference type="SAM" id="Phobius"/>
    </source>
</evidence>
<keyword evidence="1" id="KW-1133">Transmembrane helix</keyword>
<reference evidence="3" key="1">
    <citation type="submission" date="2021-01" db="EMBL/GenBank/DDBJ databases">
        <authorList>
            <person name="Corre E."/>
            <person name="Pelletier E."/>
            <person name="Niang G."/>
            <person name="Scheremetjew M."/>
            <person name="Finn R."/>
            <person name="Kale V."/>
            <person name="Holt S."/>
            <person name="Cochrane G."/>
            <person name="Meng A."/>
            <person name="Brown T."/>
            <person name="Cohen L."/>
        </authorList>
    </citation>
    <scope>NUCLEOTIDE SEQUENCE</scope>
    <source>
        <strain evidence="3">379</strain>
    </source>
</reference>
<protein>
    <recommendedName>
        <fullName evidence="4">Transmembrane protein 107</fullName>
    </recommendedName>
</protein>
<organism evidence="3">
    <name type="scientific">Emiliania huxleyi</name>
    <name type="common">Coccolithophore</name>
    <name type="synonym">Pontosphaera huxleyi</name>
    <dbReference type="NCBI Taxonomy" id="2903"/>
    <lineage>
        <taxon>Eukaryota</taxon>
        <taxon>Haptista</taxon>
        <taxon>Haptophyta</taxon>
        <taxon>Prymnesiophyceae</taxon>
        <taxon>Isochrysidales</taxon>
        <taxon>Noelaerhabdaceae</taxon>
        <taxon>Emiliania</taxon>
    </lineage>
</organism>
<feature type="transmembrane region" description="Helical" evidence="1">
    <location>
        <begin position="131"/>
        <end position="148"/>
    </location>
</feature>
<keyword evidence="1" id="KW-0472">Membrane</keyword>
<evidence type="ECO:0008006" key="4">
    <source>
        <dbReference type="Google" id="ProtNLM"/>
    </source>
</evidence>
<dbReference type="EMBL" id="HBIR01050730">
    <property type="protein sequence ID" value="CAE0586269.1"/>
    <property type="molecule type" value="Transcribed_RNA"/>
</dbReference>
<keyword evidence="1" id="KW-0812">Transmembrane</keyword>
<feature type="transmembrane region" description="Helical" evidence="1">
    <location>
        <begin position="98"/>
        <end position="119"/>
    </location>
</feature>
<evidence type="ECO:0000256" key="2">
    <source>
        <dbReference type="SAM" id="SignalP"/>
    </source>
</evidence>
<sequence length="161" mass="17679">MSPPVHVKAIVAFAQSLFLAIGIRDLVATGTPLPLPDEEKLMKMFEADSSMKSSAVFRSEGAKMFFGQLFGCFIITVALVKMTAVFTNLEGTFLRRNLFITLGLCDWLTAGTLLGHDAFFMSSFDVTVKPFIGIMVVEGAVLLFDALFRERSLKSAAKKKK</sequence>
<proteinExistence type="predicted"/>
<dbReference type="AlphaFoldDB" id="A0A6U8T3R5"/>
<feature type="signal peptide" evidence="2">
    <location>
        <begin position="1"/>
        <end position="28"/>
    </location>
</feature>
<gene>
    <name evidence="3" type="ORF">EHUX00137_LOCUS39605</name>
</gene>
<name>A0A6U8T3R5_EMIHU</name>
<keyword evidence="2" id="KW-0732">Signal</keyword>